<keyword evidence="1" id="KW-0479">Metal-binding</keyword>
<keyword evidence="2" id="KW-0677">Repeat</keyword>
<feature type="domain" description="C2H2-type" evidence="8">
    <location>
        <begin position="492"/>
        <end position="519"/>
    </location>
</feature>
<keyword evidence="4" id="KW-0862">Zinc</keyword>
<dbReference type="PANTHER" id="PTHR24377">
    <property type="entry name" value="IP01015P-RELATED"/>
    <property type="match status" value="1"/>
</dbReference>
<evidence type="ECO:0000313" key="10">
    <source>
        <dbReference type="Proteomes" id="UP000826234"/>
    </source>
</evidence>
<keyword evidence="3 6" id="KW-0863">Zinc-finger</keyword>
<feature type="region of interest" description="Disordered" evidence="7">
    <location>
        <begin position="602"/>
        <end position="622"/>
    </location>
</feature>
<sequence length="644" mass="70954">MQENLETGASLDHPENVPPAASQMSGTKACAPDGPEDLEDEETLRVTHADVGEIAEPLKDEEEEEEEEEMDQEGDTCKKSGEDDHVLALCQESSMTCAICGLDCKDVATLGQHQESHGAHLCNLCGQSFQDSAGLVRHRENHTSYICTECGRSFGDAHALACHQENHESWICGVCGQNFKDSLTLAHHEETHSLPNRKTFEGSFVKSRARALHSKSGKCFKENPKLRFDQKSCEDLVRSDSRESFAVGVVLEHQKTQAWVCLECGERCQDSVECRQTLMGTTTLKHHQNSHKKDKVAGSLEPEESFNTDSDFVLSQKNCMGRFSNKSLLAPQKIFPSGEPCTENAVPSSCQNISLEGQPSQSHSSLTAQQGIPAEDKTLGSAPQRSPAEEKAPLCGHLQDSCILASQEEAHIEEKPGSDHHGVSLLQEISPVTPPHKRTPAGERPSPVSTEMAALIRHPSPNPYKCHNCEQSFADATGLSHHQIDHTKERLLKCPECGRGFPERLALIRHQMEHTAEKGRGSRQNLRRKSSHGKEKDQGSPLEFGESFTEISAILLQRRNHVPEMGTRQHLKNHGADGKGDAGDALEPYFHFEFGKNSSMGGGLAHHHIQQDKGKYFAHSEPGKISRNSSILLQHLQNHTGEKP</sequence>
<feature type="domain" description="C2H2-type" evidence="8">
    <location>
        <begin position="464"/>
        <end position="491"/>
    </location>
</feature>
<keyword evidence="5" id="KW-0539">Nucleus</keyword>
<evidence type="ECO:0000256" key="4">
    <source>
        <dbReference type="ARBA" id="ARBA00022833"/>
    </source>
</evidence>
<feature type="region of interest" description="Disordered" evidence="7">
    <location>
        <begin position="283"/>
        <end position="304"/>
    </location>
</feature>
<accession>A0ABQ7T9C9</accession>
<gene>
    <name evidence="9" type="ORF">JD844_001263</name>
</gene>
<feature type="region of interest" description="Disordered" evidence="7">
    <location>
        <begin position="513"/>
        <end position="544"/>
    </location>
</feature>
<feature type="domain" description="C2H2-type" evidence="8">
    <location>
        <begin position="120"/>
        <end position="143"/>
    </location>
</feature>
<feature type="domain" description="C2H2-type" evidence="8">
    <location>
        <begin position="170"/>
        <end position="197"/>
    </location>
</feature>
<comment type="caution">
    <text evidence="9">The sequence shown here is derived from an EMBL/GenBank/DDBJ whole genome shotgun (WGS) entry which is preliminary data.</text>
</comment>
<dbReference type="Pfam" id="PF00096">
    <property type="entry name" value="zf-C2H2"/>
    <property type="match status" value="2"/>
</dbReference>
<dbReference type="InterPro" id="IPR036236">
    <property type="entry name" value="Znf_C2H2_sf"/>
</dbReference>
<dbReference type="PROSITE" id="PS50157">
    <property type="entry name" value="ZINC_FINGER_C2H2_2"/>
    <property type="match status" value="5"/>
</dbReference>
<dbReference type="EMBL" id="JAIPUX010000521">
    <property type="protein sequence ID" value="KAH0626337.1"/>
    <property type="molecule type" value="Genomic_DNA"/>
</dbReference>
<feature type="region of interest" description="Disordered" evidence="7">
    <location>
        <begin position="1"/>
        <end position="79"/>
    </location>
</feature>
<evidence type="ECO:0000256" key="6">
    <source>
        <dbReference type="PROSITE-ProRule" id="PRU00042"/>
    </source>
</evidence>
<evidence type="ECO:0000313" key="9">
    <source>
        <dbReference type="EMBL" id="KAH0626337.1"/>
    </source>
</evidence>
<feature type="compositionally biased region" description="Basic residues" evidence="7">
    <location>
        <begin position="284"/>
        <end position="294"/>
    </location>
</feature>
<dbReference type="SUPFAM" id="SSF57667">
    <property type="entry name" value="beta-beta-alpha zinc fingers"/>
    <property type="match status" value="2"/>
</dbReference>
<evidence type="ECO:0000256" key="5">
    <source>
        <dbReference type="ARBA" id="ARBA00023242"/>
    </source>
</evidence>
<name>A0ABQ7T9C9_PHRPL</name>
<dbReference type="InterPro" id="IPR013087">
    <property type="entry name" value="Znf_C2H2_type"/>
</dbReference>
<dbReference type="InterPro" id="IPR050826">
    <property type="entry name" value="Krueppel_C2H2_ZnFinger"/>
</dbReference>
<dbReference type="Proteomes" id="UP000826234">
    <property type="component" value="Unassembled WGS sequence"/>
</dbReference>
<feature type="compositionally biased region" description="Acidic residues" evidence="7">
    <location>
        <begin position="59"/>
        <end position="74"/>
    </location>
</feature>
<dbReference type="SMART" id="SM00355">
    <property type="entry name" value="ZnF_C2H2"/>
    <property type="match status" value="7"/>
</dbReference>
<dbReference type="Gene3D" id="3.30.160.60">
    <property type="entry name" value="Classic Zinc Finger"/>
    <property type="match status" value="4"/>
</dbReference>
<reference evidence="9 10" key="1">
    <citation type="journal article" date="2022" name="Gigascience">
        <title>A chromosome-level genome assembly and annotation of the desert horned lizard, Phrynosoma platyrhinos, provides insight into chromosomal rearrangements among reptiles.</title>
        <authorList>
            <person name="Koochekian N."/>
            <person name="Ascanio A."/>
            <person name="Farleigh K."/>
            <person name="Card D.C."/>
            <person name="Schield D.R."/>
            <person name="Castoe T.A."/>
            <person name="Jezkova T."/>
        </authorList>
    </citation>
    <scope>NUCLEOTIDE SEQUENCE [LARGE SCALE GENOMIC DNA]</scope>
    <source>
        <strain evidence="9">NK-2021</strain>
    </source>
</reference>
<keyword evidence="10" id="KW-1185">Reference proteome</keyword>
<feature type="domain" description="C2H2-type" evidence="8">
    <location>
        <begin position="145"/>
        <end position="167"/>
    </location>
</feature>
<proteinExistence type="predicted"/>
<protein>
    <recommendedName>
        <fullName evidence="8">C2H2-type domain-containing protein</fullName>
    </recommendedName>
</protein>
<evidence type="ECO:0000256" key="2">
    <source>
        <dbReference type="ARBA" id="ARBA00022737"/>
    </source>
</evidence>
<evidence type="ECO:0000256" key="3">
    <source>
        <dbReference type="ARBA" id="ARBA00022771"/>
    </source>
</evidence>
<evidence type="ECO:0000256" key="1">
    <source>
        <dbReference type="ARBA" id="ARBA00022723"/>
    </source>
</evidence>
<organism evidence="9 10">
    <name type="scientific">Phrynosoma platyrhinos</name>
    <name type="common">Desert horned lizard</name>
    <dbReference type="NCBI Taxonomy" id="52577"/>
    <lineage>
        <taxon>Eukaryota</taxon>
        <taxon>Metazoa</taxon>
        <taxon>Chordata</taxon>
        <taxon>Craniata</taxon>
        <taxon>Vertebrata</taxon>
        <taxon>Euteleostomi</taxon>
        <taxon>Lepidosauria</taxon>
        <taxon>Squamata</taxon>
        <taxon>Bifurcata</taxon>
        <taxon>Unidentata</taxon>
        <taxon>Episquamata</taxon>
        <taxon>Toxicofera</taxon>
        <taxon>Iguania</taxon>
        <taxon>Phrynosomatidae</taxon>
        <taxon>Phrynosomatinae</taxon>
        <taxon>Phrynosoma</taxon>
    </lineage>
</organism>
<dbReference type="PROSITE" id="PS00028">
    <property type="entry name" value="ZINC_FINGER_C2H2_1"/>
    <property type="match status" value="5"/>
</dbReference>
<evidence type="ECO:0000259" key="8">
    <source>
        <dbReference type="PROSITE" id="PS50157"/>
    </source>
</evidence>
<evidence type="ECO:0000256" key="7">
    <source>
        <dbReference type="SAM" id="MobiDB-lite"/>
    </source>
</evidence>